<proteinExistence type="predicted"/>
<evidence type="ECO:0000313" key="1">
    <source>
        <dbReference type="EMBL" id="KRY83140.1"/>
    </source>
</evidence>
<reference evidence="1 2" key="1">
    <citation type="submission" date="2015-01" db="EMBL/GenBank/DDBJ databases">
        <title>Evolution of Trichinella species and genotypes.</title>
        <authorList>
            <person name="Korhonen P.K."/>
            <person name="Edoardo P."/>
            <person name="Giuseppe L.R."/>
            <person name="Gasser R.B."/>
        </authorList>
    </citation>
    <scope>NUCLEOTIDE SEQUENCE [LARGE SCALE GENOMIC DNA]</scope>
    <source>
        <strain evidence="1">ISS470</strain>
    </source>
</reference>
<evidence type="ECO:0000313" key="2">
    <source>
        <dbReference type="Proteomes" id="UP000054995"/>
    </source>
</evidence>
<dbReference type="AlphaFoldDB" id="A0A0V1FAK0"/>
<accession>A0A0V1FAK0</accession>
<organism evidence="1 2">
    <name type="scientific">Trichinella pseudospiralis</name>
    <name type="common">Parasitic roundworm</name>
    <dbReference type="NCBI Taxonomy" id="6337"/>
    <lineage>
        <taxon>Eukaryota</taxon>
        <taxon>Metazoa</taxon>
        <taxon>Ecdysozoa</taxon>
        <taxon>Nematoda</taxon>
        <taxon>Enoplea</taxon>
        <taxon>Dorylaimia</taxon>
        <taxon>Trichinellida</taxon>
        <taxon>Trichinellidae</taxon>
        <taxon>Trichinella</taxon>
    </lineage>
</organism>
<dbReference type="EMBL" id="JYDT01000150">
    <property type="protein sequence ID" value="KRY83140.1"/>
    <property type="molecule type" value="Genomic_DNA"/>
</dbReference>
<protein>
    <submittedName>
        <fullName evidence="1">Uncharacterized protein</fullName>
    </submittedName>
</protein>
<name>A0A0V1FAK0_TRIPS</name>
<keyword evidence="2" id="KW-1185">Reference proteome</keyword>
<sequence length="103" mass="11665">MVINEEEEEVEVECCLVFGDLVGFWLGNADLGTTVRSIDFVTTLFVFGCLPVVHVARMKWTVGVWIDQRRIDHKALVRRGRLLCRVEGRGAGRLAPWPLVVQL</sequence>
<comment type="caution">
    <text evidence="1">The sequence shown here is derived from an EMBL/GenBank/DDBJ whole genome shotgun (WGS) entry which is preliminary data.</text>
</comment>
<gene>
    <name evidence="1" type="ORF">T4D_8513</name>
</gene>
<dbReference type="Proteomes" id="UP000054995">
    <property type="component" value="Unassembled WGS sequence"/>
</dbReference>